<keyword evidence="2" id="KW-1185">Reference proteome</keyword>
<evidence type="ECO:0000313" key="2">
    <source>
        <dbReference type="Proteomes" id="UP001646157"/>
    </source>
</evidence>
<proteinExistence type="predicted"/>
<sequence>MSITQVLRKFIDKNSIDEFENVASSLKVLLGMENKNPIEWNYLNKGTHEEDRTEEFDRTVVKEMIGLLK</sequence>
<accession>A0ABS2NC53</accession>
<gene>
    <name evidence="1" type="ORF">JOC86_001891</name>
</gene>
<protein>
    <submittedName>
        <fullName evidence="1">Uncharacterized protein</fullName>
    </submittedName>
</protein>
<dbReference type="RefSeq" id="WP_205171081.1">
    <property type="nucleotide sequence ID" value="NZ_JAFBDZ010000002.1"/>
</dbReference>
<organism evidence="1 2">
    <name type="scientific">Rossellomorea pakistanensis</name>
    <dbReference type="NCBI Taxonomy" id="992288"/>
    <lineage>
        <taxon>Bacteria</taxon>
        <taxon>Bacillati</taxon>
        <taxon>Bacillota</taxon>
        <taxon>Bacilli</taxon>
        <taxon>Bacillales</taxon>
        <taxon>Bacillaceae</taxon>
        <taxon>Rossellomorea</taxon>
    </lineage>
</organism>
<dbReference type="Proteomes" id="UP001646157">
    <property type="component" value="Unassembled WGS sequence"/>
</dbReference>
<dbReference type="EMBL" id="JAFBDZ010000002">
    <property type="protein sequence ID" value="MBM7585349.1"/>
    <property type="molecule type" value="Genomic_DNA"/>
</dbReference>
<evidence type="ECO:0000313" key="1">
    <source>
        <dbReference type="EMBL" id="MBM7585349.1"/>
    </source>
</evidence>
<comment type="caution">
    <text evidence="1">The sequence shown here is derived from an EMBL/GenBank/DDBJ whole genome shotgun (WGS) entry which is preliminary data.</text>
</comment>
<reference evidence="1 2" key="1">
    <citation type="submission" date="2021-01" db="EMBL/GenBank/DDBJ databases">
        <title>Genomic Encyclopedia of Type Strains, Phase IV (KMG-IV): sequencing the most valuable type-strain genomes for metagenomic binning, comparative biology and taxonomic classification.</title>
        <authorList>
            <person name="Goeker M."/>
        </authorList>
    </citation>
    <scope>NUCLEOTIDE SEQUENCE [LARGE SCALE GENOMIC DNA]</scope>
    <source>
        <strain evidence="1 2">DSM 24834</strain>
    </source>
</reference>
<name>A0ABS2NC53_9BACI</name>